<dbReference type="EMBL" id="JAUSRG010000013">
    <property type="protein sequence ID" value="MDP9906702.1"/>
    <property type="molecule type" value="Genomic_DNA"/>
</dbReference>
<dbReference type="RefSeq" id="WP_284991125.1">
    <property type="nucleotide sequence ID" value="NZ_JAUSRG010000013.1"/>
</dbReference>
<dbReference type="Proteomes" id="UP001242995">
    <property type="component" value="Unassembled WGS sequence"/>
</dbReference>
<sequence length="40" mass="4400">MSFRARVAAAVVGLQTDDGGSRDPDAELVRLQLTVWEQQL</sequence>
<dbReference type="EMBL" id="JAUSTF010000011">
    <property type="protein sequence ID" value="MDQ0182380.1"/>
    <property type="molecule type" value="Genomic_DNA"/>
</dbReference>
<proteinExistence type="predicted"/>
<gene>
    <name evidence="1" type="ORF">J2S90_003687</name>
    <name evidence="2" type="ORF">J2S93_003832</name>
</gene>
<evidence type="ECO:0000313" key="2">
    <source>
        <dbReference type="EMBL" id="MDQ0182380.1"/>
    </source>
</evidence>
<evidence type="ECO:0000313" key="1">
    <source>
        <dbReference type="EMBL" id="MDP9906702.1"/>
    </source>
</evidence>
<protein>
    <submittedName>
        <fullName evidence="1">Uncharacterized protein</fullName>
    </submittedName>
</protein>
<dbReference type="AlphaFoldDB" id="A0AAW8DKA0"/>
<evidence type="ECO:0000313" key="3">
    <source>
        <dbReference type="Proteomes" id="UP001230951"/>
    </source>
</evidence>
<name>A0AAW8DKA0_9MICC</name>
<dbReference type="Proteomes" id="UP001230951">
    <property type="component" value="Unassembled WGS sequence"/>
</dbReference>
<comment type="caution">
    <text evidence="1">The sequence shown here is derived from an EMBL/GenBank/DDBJ whole genome shotgun (WGS) entry which is preliminary data.</text>
</comment>
<reference evidence="1 3" key="1">
    <citation type="submission" date="2023-07" db="EMBL/GenBank/DDBJ databases">
        <title>Sorghum-associated microbial communities from plants grown in Nebraska, USA.</title>
        <authorList>
            <person name="Schachtman D."/>
        </authorList>
    </citation>
    <scope>NUCLEOTIDE SEQUENCE</scope>
    <source>
        <strain evidence="1">DS1006</strain>
        <strain evidence="2 3">DS1016</strain>
    </source>
</reference>
<evidence type="ECO:0000313" key="4">
    <source>
        <dbReference type="Proteomes" id="UP001242995"/>
    </source>
</evidence>
<keyword evidence="3" id="KW-1185">Reference proteome</keyword>
<accession>A0AAW8DKA0</accession>
<organism evidence="1 4">
    <name type="scientific">Arthrobacter bambusae</name>
    <dbReference type="NCBI Taxonomy" id="1338426"/>
    <lineage>
        <taxon>Bacteria</taxon>
        <taxon>Bacillati</taxon>
        <taxon>Actinomycetota</taxon>
        <taxon>Actinomycetes</taxon>
        <taxon>Micrococcales</taxon>
        <taxon>Micrococcaceae</taxon>
        <taxon>Arthrobacter</taxon>
    </lineage>
</organism>